<dbReference type="InterPro" id="IPR041881">
    <property type="entry name" value="PqqD_sf"/>
</dbReference>
<dbReference type="InterPro" id="IPR008792">
    <property type="entry name" value="PQQD"/>
</dbReference>
<gene>
    <name evidence="1" type="ORF">H9816_03090</name>
</gene>
<dbReference type="Gene3D" id="1.10.10.1150">
    <property type="entry name" value="Coenzyme PQQ synthesis protein D (PqqD)"/>
    <property type="match status" value="1"/>
</dbReference>
<reference evidence="1" key="2">
    <citation type="submission" date="2021-04" db="EMBL/GenBank/DDBJ databases">
        <authorList>
            <person name="Gilroy R."/>
        </authorList>
    </citation>
    <scope>NUCLEOTIDE SEQUENCE</scope>
    <source>
        <strain evidence="1">ChiHjej11B10-19426</strain>
    </source>
</reference>
<evidence type="ECO:0000313" key="2">
    <source>
        <dbReference type="Proteomes" id="UP000824014"/>
    </source>
</evidence>
<proteinExistence type="predicted"/>
<accession>A0A9D2DDJ0</accession>
<reference evidence="1" key="1">
    <citation type="journal article" date="2021" name="PeerJ">
        <title>Extensive microbial diversity within the chicken gut microbiome revealed by metagenomics and culture.</title>
        <authorList>
            <person name="Gilroy R."/>
            <person name="Ravi A."/>
            <person name="Getino M."/>
            <person name="Pursley I."/>
            <person name="Horton D.L."/>
            <person name="Alikhan N.F."/>
            <person name="Baker D."/>
            <person name="Gharbi K."/>
            <person name="Hall N."/>
            <person name="Watson M."/>
            <person name="Adriaenssens E.M."/>
            <person name="Foster-Nyarko E."/>
            <person name="Jarju S."/>
            <person name="Secka A."/>
            <person name="Antonio M."/>
            <person name="Oren A."/>
            <person name="Chaudhuri R.R."/>
            <person name="La Ragione R."/>
            <person name="Hildebrand F."/>
            <person name="Pallen M.J."/>
        </authorList>
    </citation>
    <scope>NUCLEOTIDE SEQUENCE</scope>
    <source>
        <strain evidence="1">ChiHjej11B10-19426</strain>
    </source>
</reference>
<name>A0A9D2DDJ0_9BACT</name>
<dbReference type="EMBL" id="DXCC01000008">
    <property type="protein sequence ID" value="HIZ14884.1"/>
    <property type="molecule type" value="Genomic_DNA"/>
</dbReference>
<comment type="caution">
    <text evidence="1">The sequence shown here is derived from an EMBL/GenBank/DDBJ whole genome shotgun (WGS) entry which is preliminary data.</text>
</comment>
<dbReference type="AlphaFoldDB" id="A0A9D2DDJ0"/>
<organism evidence="1 2">
    <name type="scientific">Candidatus Tidjanibacter faecipullorum</name>
    <dbReference type="NCBI Taxonomy" id="2838766"/>
    <lineage>
        <taxon>Bacteria</taxon>
        <taxon>Pseudomonadati</taxon>
        <taxon>Bacteroidota</taxon>
        <taxon>Bacteroidia</taxon>
        <taxon>Bacteroidales</taxon>
        <taxon>Rikenellaceae</taxon>
        <taxon>Tidjanibacter</taxon>
    </lineage>
</organism>
<protein>
    <submittedName>
        <fullName evidence="1">PqqD family protein</fullName>
    </submittedName>
</protein>
<evidence type="ECO:0000313" key="1">
    <source>
        <dbReference type="EMBL" id="HIZ14884.1"/>
    </source>
</evidence>
<dbReference type="Pfam" id="PF05402">
    <property type="entry name" value="PqqD"/>
    <property type="match status" value="1"/>
</dbReference>
<sequence>MRIKPGYKIRDIAGEHVIVSVGQLHVNLTRIISLNDTSVWLWQQLEGKTFDAEAVADLLVAHYEVERPTALRDAEAWIASLRKADLLED</sequence>
<dbReference type="Proteomes" id="UP000824014">
    <property type="component" value="Unassembled WGS sequence"/>
</dbReference>